<accession>A0AAV2SBE4</accession>
<keyword evidence="10" id="KW-0804">Transcription</keyword>
<dbReference type="PROSITE" id="PS50157">
    <property type="entry name" value="ZINC_FINGER_C2H2_2"/>
    <property type="match status" value="3"/>
</dbReference>
<keyword evidence="17" id="KW-1185">Reference proteome</keyword>
<evidence type="ECO:0000256" key="3">
    <source>
        <dbReference type="ARBA" id="ARBA00022492"/>
    </source>
</evidence>
<keyword evidence="5" id="KW-0677">Repeat</keyword>
<reference evidence="16 17" key="1">
    <citation type="submission" date="2024-05" db="EMBL/GenBank/DDBJ databases">
        <authorList>
            <person name="Wallberg A."/>
        </authorList>
    </citation>
    <scope>NUCLEOTIDE SEQUENCE [LARGE SCALE GENOMIC DNA]</scope>
</reference>
<comment type="similarity">
    <text evidence="2">Belongs to the krueppel C2H2-type zinc-finger protein family.</text>
</comment>
<evidence type="ECO:0000256" key="1">
    <source>
        <dbReference type="ARBA" id="ARBA00004123"/>
    </source>
</evidence>
<dbReference type="PANTHER" id="PTHR24393:SF15">
    <property type="entry name" value="IP01243P-RELATED"/>
    <property type="match status" value="1"/>
</dbReference>
<keyword evidence="8" id="KW-0805">Transcription regulation</keyword>
<keyword evidence="7" id="KW-0862">Zinc</keyword>
<dbReference type="EMBL" id="CAXKWB010059354">
    <property type="protein sequence ID" value="CAL4181868.1"/>
    <property type="molecule type" value="Genomic_DNA"/>
</dbReference>
<evidence type="ECO:0000256" key="5">
    <source>
        <dbReference type="ARBA" id="ARBA00022737"/>
    </source>
</evidence>
<dbReference type="InterPro" id="IPR036236">
    <property type="entry name" value="Znf_C2H2_sf"/>
</dbReference>
<evidence type="ECO:0000313" key="17">
    <source>
        <dbReference type="Proteomes" id="UP001497623"/>
    </source>
</evidence>
<comment type="function">
    <text evidence="13">Krueppel is a gap class segmentation protein.</text>
</comment>
<proteinExistence type="inferred from homology"/>
<keyword evidence="9" id="KW-0238">DNA-binding</keyword>
<evidence type="ECO:0000259" key="15">
    <source>
        <dbReference type="PROSITE" id="PS50157"/>
    </source>
</evidence>
<keyword evidence="4" id="KW-0479">Metal-binding</keyword>
<dbReference type="Proteomes" id="UP001497623">
    <property type="component" value="Unassembled WGS sequence"/>
</dbReference>
<evidence type="ECO:0000256" key="8">
    <source>
        <dbReference type="ARBA" id="ARBA00023015"/>
    </source>
</evidence>
<feature type="domain" description="C2H2-type" evidence="15">
    <location>
        <begin position="152"/>
        <end position="179"/>
    </location>
</feature>
<evidence type="ECO:0000256" key="7">
    <source>
        <dbReference type="ARBA" id="ARBA00022833"/>
    </source>
</evidence>
<dbReference type="InterPro" id="IPR013087">
    <property type="entry name" value="Znf_C2H2_type"/>
</dbReference>
<comment type="caution">
    <text evidence="16">The sequence shown here is derived from an EMBL/GenBank/DDBJ whole genome shotgun (WGS) entry which is preliminary data.</text>
</comment>
<dbReference type="GO" id="GO:0001228">
    <property type="term" value="F:DNA-binding transcription activator activity, RNA polymerase II-specific"/>
    <property type="evidence" value="ECO:0007669"/>
    <property type="project" value="TreeGrafter"/>
</dbReference>
<keyword evidence="3" id="KW-0217">Developmental protein</keyword>
<dbReference type="GO" id="GO:0005634">
    <property type="term" value="C:nucleus"/>
    <property type="evidence" value="ECO:0007669"/>
    <property type="project" value="UniProtKB-SubCell"/>
</dbReference>
<dbReference type="FunFam" id="3.30.160.60:FF:001954">
    <property type="entry name" value="Zinc finger protein 787"/>
    <property type="match status" value="1"/>
</dbReference>
<dbReference type="PROSITE" id="PS00028">
    <property type="entry name" value="ZINC_FINGER_C2H2_1"/>
    <property type="match status" value="3"/>
</dbReference>
<evidence type="ECO:0000256" key="2">
    <source>
        <dbReference type="ARBA" id="ARBA00006991"/>
    </source>
</evidence>
<feature type="domain" description="C2H2-type" evidence="15">
    <location>
        <begin position="124"/>
        <end position="151"/>
    </location>
</feature>
<evidence type="ECO:0000256" key="4">
    <source>
        <dbReference type="ARBA" id="ARBA00022723"/>
    </source>
</evidence>
<feature type="non-terminal residue" evidence="16">
    <location>
        <position position="180"/>
    </location>
</feature>
<sequence length="180" mass="21405">MDKNVERKVKSEIEIYKEPLQNQDIDNIIKYEMGNNEEPIQIQDVDRTVGEDMVKYELLKETTDFYHAKHQISHIGDKLCQYNCSQCNNAFTLKANILYHEILHTGERLYLCRNCDKDFTQKLYQCNQCNKTFTERRGIIRHQKTHTGEKPYQCSQCDMVFSQNSNLKMHMRTHTGEKPY</sequence>
<dbReference type="FunFam" id="3.30.160.60:FF:001498">
    <property type="entry name" value="Zinc finger protein 404"/>
    <property type="match status" value="1"/>
</dbReference>
<evidence type="ECO:0000256" key="13">
    <source>
        <dbReference type="ARBA" id="ARBA00053345"/>
    </source>
</evidence>
<comment type="subcellular location">
    <subcellularLocation>
        <location evidence="1">Nucleus</location>
    </subcellularLocation>
</comment>
<evidence type="ECO:0000313" key="16">
    <source>
        <dbReference type="EMBL" id="CAL4181868.1"/>
    </source>
</evidence>
<dbReference type="GO" id="GO:0000978">
    <property type="term" value="F:RNA polymerase II cis-regulatory region sequence-specific DNA binding"/>
    <property type="evidence" value="ECO:0007669"/>
    <property type="project" value="TreeGrafter"/>
</dbReference>
<dbReference type="SMART" id="SM00355">
    <property type="entry name" value="ZnF_C2H2"/>
    <property type="match status" value="3"/>
</dbReference>
<feature type="domain" description="C2H2-type" evidence="15">
    <location>
        <begin position="82"/>
        <end position="109"/>
    </location>
</feature>
<dbReference type="Pfam" id="PF00096">
    <property type="entry name" value="zf-C2H2"/>
    <property type="match status" value="2"/>
</dbReference>
<evidence type="ECO:0000256" key="14">
    <source>
        <dbReference type="PROSITE-ProRule" id="PRU00042"/>
    </source>
</evidence>
<organism evidence="16 17">
    <name type="scientific">Meganyctiphanes norvegica</name>
    <name type="common">Northern krill</name>
    <name type="synonym">Thysanopoda norvegica</name>
    <dbReference type="NCBI Taxonomy" id="48144"/>
    <lineage>
        <taxon>Eukaryota</taxon>
        <taxon>Metazoa</taxon>
        <taxon>Ecdysozoa</taxon>
        <taxon>Arthropoda</taxon>
        <taxon>Crustacea</taxon>
        <taxon>Multicrustacea</taxon>
        <taxon>Malacostraca</taxon>
        <taxon>Eumalacostraca</taxon>
        <taxon>Eucarida</taxon>
        <taxon>Euphausiacea</taxon>
        <taxon>Euphausiidae</taxon>
        <taxon>Meganyctiphanes</taxon>
    </lineage>
</organism>
<evidence type="ECO:0000256" key="12">
    <source>
        <dbReference type="ARBA" id="ARBA00023843"/>
    </source>
</evidence>
<evidence type="ECO:0000256" key="11">
    <source>
        <dbReference type="ARBA" id="ARBA00023242"/>
    </source>
</evidence>
<keyword evidence="3" id="KW-0302">Gap protein</keyword>
<keyword evidence="11" id="KW-0539">Nucleus</keyword>
<evidence type="ECO:0000256" key="6">
    <source>
        <dbReference type="ARBA" id="ARBA00022771"/>
    </source>
</evidence>
<dbReference type="SUPFAM" id="SSF57667">
    <property type="entry name" value="beta-beta-alpha zinc fingers"/>
    <property type="match status" value="2"/>
</dbReference>
<protein>
    <recommendedName>
        <fullName evidence="12">Protein krueppel</fullName>
    </recommendedName>
</protein>
<dbReference type="AlphaFoldDB" id="A0AAV2SBE4"/>
<dbReference type="GO" id="GO:0008270">
    <property type="term" value="F:zinc ion binding"/>
    <property type="evidence" value="ECO:0007669"/>
    <property type="project" value="UniProtKB-KW"/>
</dbReference>
<dbReference type="PANTHER" id="PTHR24393">
    <property type="entry name" value="ZINC FINGER PROTEIN"/>
    <property type="match status" value="1"/>
</dbReference>
<dbReference type="GO" id="GO:0035282">
    <property type="term" value="P:segmentation"/>
    <property type="evidence" value="ECO:0007669"/>
    <property type="project" value="UniProtKB-KW"/>
</dbReference>
<dbReference type="Gene3D" id="3.30.160.60">
    <property type="entry name" value="Classic Zinc Finger"/>
    <property type="match status" value="3"/>
</dbReference>
<gene>
    <name evidence="16" type="ORF">MNOR_LOCUS35469</name>
</gene>
<name>A0AAV2SBE4_MEGNR</name>
<evidence type="ECO:0000256" key="10">
    <source>
        <dbReference type="ARBA" id="ARBA00023163"/>
    </source>
</evidence>
<evidence type="ECO:0000256" key="9">
    <source>
        <dbReference type="ARBA" id="ARBA00023125"/>
    </source>
</evidence>
<keyword evidence="6 14" id="KW-0863">Zinc-finger</keyword>